<comment type="caution">
    <text evidence="4">The sequence shown here is derived from an EMBL/GenBank/DDBJ whole genome shotgun (WGS) entry which is preliminary data.</text>
</comment>
<feature type="region of interest" description="Disordered" evidence="2">
    <location>
        <begin position="271"/>
        <end position="297"/>
    </location>
</feature>
<name>A0ABY0HB68_9PEZI</name>
<feature type="compositionally biased region" description="Low complexity" evidence="2">
    <location>
        <begin position="1"/>
        <end position="19"/>
    </location>
</feature>
<accession>A0ABY0HB68</accession>
<feature type="region of interest" description="Disordered" evidence="2">
    <location>
        <begin position="143"/>
        <end position="225"/>
    </location>
</feature>
<feature type="compositionally biased region" description="Polar residues" evidence="2">
    <location>
        <begin position="21"/>
        <end position="46"/>
    </location>
</feature>
<evidence type="ECO:0000256" key="1">
    <source>
        <dbReference type="PROSITE-ProRule" id="PRU00042"/>
    </source>
</evidence>
<evidence type="ECO:0000313" key="5">
    <source>
        <dbReference type="Proteomes" id="UP000294003"/>
    </source>
</evidence>
<evidence type="ECO:0000256" key="2">
    <source>
        <dbReference type="SAM" id="MobiDB-lite"/>
    </source>
</evidence>
<keyword evidence="5" id="KW-1185">Reference proteome</keyword>
<dbReference type="PROSITE" id="PS50157">
    <property type="entry name" value="ZINC_FINGER_C2H2_2"/>
    <property type="match status" value="1"/>
</dbReference>
<dbReference type="EMBL" id="QJNS01000073">
    <property type="protein sequence ID" value="RYO89428.1"/>
    <property type="molecule type" value="Genomic_DNA"/>
</dbReference>
<keyword evidence="1" id="KW-0862">Zinc</keyword>
<gene>
    <name evidence="4" type="ORF">DL762_003224</name>
</gene>
<dbReference type="Gene3D" id="3.30.160.60">
    <property type="entry name" value="Classic Zinc Finger"/>
    <property type="match status" value="1"/>
</dbReference>
<dbReference type="SUPFAM" id="SSF57667">
    <property type="entry name" value="beta-beta-alpha zinc fingers"/>
    <property type="match status" value="1"/>
</dbReference>
<reference evidence="4 5" key="1">
    <citation type="submission" date="2018-06" db="EMBL/GenBank/DDBJ databases">
        <title>Complete Genomes of Monosporascus.</title>
        <authorList>
            <person name="Robinson A.J."/>
            <person name="Natvig D.O."/>
        </authorList>
    </citation>
    <scope>NUCLEOTIDE SEQUENCE [LARGE SCALE GENOMIC DNA]</scope>
    <source>
        <strain evidence="4 5">CBS 609.92</strain>
    </source>
</reference>
<feature type="compositionally biased region" description="Low complexity" evidence="2">
    <location>
        <begin position="201"/>
        <end position="219"/>
    </location>
</feature>
<feature type="region of interest" description="Disordered" evidence="2">
    <location>
        <begin position="1"/>
        <end position="88"/>
    </location>
</feature>
<evidence type="ECO:0000313" key="4">
    <source>
        <dbReference type="EMBL" id="RYO89428.1"/>
    </source>
</evidence>
<dbReference type="InterPro" id="IPR036236">
    <property type="entry name" value="Znf_C2H2_sf"/>
</dbReference>
<organism evidence="4 5">
    <name type="scientific">Monosporascus cannonballus</name>
    <dbReference type="NCBI Taxonomy" id="155416"/>
    <lineage>
        <taxon>Eukaryota</taxon>
        <taxon>Fungi</taxon>
        <taxon>Dikarya</taxon>
        <taxon>Ascomycota</taxon>
        <taxon>Pezizomycotina</taxon>
        <taxon>Sordariomycetes</taxon>
        <taxon>Xylariomycetidae</taxon>
        <taxon>Xylariales</taxon>
        <taxon>Xylariales incertae sedis</taxon>
        <taxon>Monosporascus</taxon>
    </lineage>
</organism>
<evidence type="ECO:0000259" key="3">
    <source>
        <dbReference type="PROSITE" id="PS50157"/>
    </source>
</evidence>
<sequence>MPTKSSSSVSPAELSAMSSYPGESSTYVSPASYVSDTVANHENPSTIPIHDQLPSNNNGPTASMYQVPSLGNALPHLDGSKDTQVYSHNSPWGIPAPGFPMFGHTTSQTEKQSPPVIDTNVLVPNTGGLVASIYEIKMQPQGFESSPTVSARTPSPWQLRQPSTEELKKLDCSLNPADAQYPSGSRPLINTANPPSPPDISPSTQSATSAAESTSPPGSEMAGTGRFRCKQCGFKPTGIPKNYGAYMRKHLRTHENPKIACECGKLFSRKDNATSHAKKAHRPQTPDTPPVKRRRGS</sequence>
<protein>
    <recommendedName>
        <fullName evidence="3">C2H2-type domain-containing protein</fullName>
    </recommendedName>
</protein>
<proteinExistence type="predicted"/>
<dbReference type="InterPro" id="IPR013087">
    <property type="entry name" value="Znf_C2H2_type"/>
</dbReference>
<feature type="compositionally biased region" description="Polar residues" evidence="2">
    <location>
        <begin position="143"/>
        <end position="162"/>
    </location>
</feature>
<keyword evidence="1" id="KW-0479">Metal-binding</keyword>
<feature type="domain" description="C2H2-type" evidence="3">
    <location>
        <begin position="259"/>
        <end position="286"/>
    </location>
</feature>
<feature type="compositionally biased region" description="Polar residues" evidence="2">
    <location>
        <begin position="53"/>
        <end position="66"/>
    </location>
</feature>
<dbReference type="Proteomes" id="UP000294003">
    <property type="component" value="Unassembled WGS sequence"/>
</dbReference>
<keyword evidence="1" id="KW-0863">Zinc-finger</keyword>